<feature type="region of interest" description="Disordered" evidence="3">
    <location>
        <begin position="253"/>
        <end position="284"/>
    </location>
</feature>
<evidence type="ECO:0000256" key="3">
    <source>
        <dbReference type="SAM" id="MobiDB-lite"/>
    </source>
</evidence>
<dbReference type="Proteomes" id="UP000054558">
    <property type="component" value="Unassembled WGS sequence"/>
</dbReference>
<evidence type="ECO:0000256" key="2">
    <source>
        <dbReference type="SAM" id="Coils"/>
    </source>
</evidence>
<feature type="domain" description="ODAD1 central coiled coil region" evidence="4">
    <location>
        <begin position="135"/>
        <end position="255"/>
    </location>
</feature>
<accession>A0A0U9HLJ0</accession>
<evidence type="ECO:0000313" key="5">
    <source>
        <dbReference type="EMBL" id="GAQ83044.1"/>
    </source>
</evidence>
<feature type="coiled-coil region" evidence="2">
    <location>
        <begin position="364"/>
        <end position="430"/>
    </location>
</feature>
<evidence type="ECO:0000259" key="4">
    <source>
        <dbReference type="Pfam" id="PF21773"/>
    </source>
</evidence>
<dbReference type="PANTHER" id="PTHR21694:SF18">
    <property type="entry name" value="COILED-COIL DOMAIN-CONTAINING PROTEIN 63"/>
    <property type="match status" value="1"/>
</dbReference>
<reference evidence="5 6" key="1">
    <citation type="journal article" date="2014" name="Nat. Commun.">
        <title>Klebsormidium flaccidum genome reveals primary factors for plant terrestrial adaptation.</title>
        <authorList>
            <person name="Hori K."/>
            <person name="Maruyama F."/>
            <person name="Fujisawa T."/>
            <person name="Togashi T."/>
            <person name="Yamamoto N."/>
            <person name="Seo M."/>
            <person name="Sato S."/>
            <person name="Yamada T."/>
            <person name="Mori H."/>
            <person name="Tajima N."/>
            <person name="Moriyama T."/>
            <person name="Ikeuchi M."/>
            <person name="Watanabe M."/>
            <person name="Wada H."/>
            <person name="Kobayashi K."/>
            <person name="Saito M."/>
            <person name="Masuda T."/>
            <person name="Sasaki-Sekimoto Y."/>
            <person name="Mashiguchi K."/>
            <person name="Awai K."/>
            <person name="Shimojima M."/>
            <person name="Masuda S."/>
            <person name="Iwai M."/>
            <person name="Nobusawa T."/>
            <person name="Narise T."/>
            <person name="Kondo S."/>
            <person name="Saito H."/>
            <person name="Sato R."/>
            <person name="Murakawa M."/>
            <person name="Ihara Y."/>
            <person name="Oshima-Yamada Y."/>
            <person name="Ohtaka K."/>
            <person name="Satoh M."/>
            <person name="Sonobe K."/>
            <person name="Ishii M."/>
            <person name="Ohtani R."/>
            <person name="Kanamori-Sato M."/>
            <person name="Honoki R."/>
            <person name="Miyazaki D."/>
            <person name="Mochizuki H."/>
            <person name="Umetsu J."/>
            <person name="Higashi K."/>
            <person name="Shibata D."/>
            <person name="Kamiya Y."/>
            <person name="Sato N."/>
            <person name="Nakamura Y."/>
            <person name="Tabata S."/>
            <person name="Ida S."/>
            <person name="Kurokawa K."/>
            <person name="Ohta H."/>
        </authorList>
    </citation>
    <scope>NUCLEOTIDE SEQUENCE [LARGE SCALE GENOMIC DNA]</scope>
    <source>
        <strain evidence="5 6">NIES-2285</strain>
    </source>
</reference>
<dbReference type="Pfam" id="PF21773">
    <property type="entry name" value="ODAD1_CC"/>
    <property type="match status" value="2"/>
</dbReference>
<dbReference type="InterPro" id="IPR051876">
    <property type="entry name" value="ODA-DC/CCD"/>
</dbReference>
<feature type="domain" description="ODAD1 central coiled coil region" evidence="4">
    <location>
        <begin position="328"/>
        <end position="465"/>
    </location>
</feature>
<evidence type="ECO:0000256" key="1">
    <source>
        <dbReference type="ARBA" id="ARBA00023054"/>
    </source>
</evidence>
<dbReference type="InterPro" id="IPR049258">
    <property type="entry name" value="ODAD1_CC"/>
</dbReference>
<keyword evidence="6" id="KW-1185">Reference proteome</keyword>
<dbReference type="STRING" id="105231.A0A0U9HLJ0"/>
<name>A0A0U9HLJ0_KLENI</name>
<feature type="region of interest" description="Disordered" evidence="3">
    <location>
        <begin position="532"/>
        <end position="594"/>
    </location>
</feature>
<gene>
    <name evidence="5" type="ORF">KFL_001330270</name>
</gene>
<protein>
    <recommendedName>
        <fullName evidence="4">ODAD1 central coiled coil region domain-containing protein</fullName>
    </recommendedName>
</protein>
<dbReference type="AlphaFoldDB" id="A0A0U9HLJ0"/>
<organism evidence="5 6">
    <name type="scientific">Klebsormidium nitens</name>
    <name type="common">Green alga</name>
    <name type="synonym">Ulothrix nitens</name>
    <dbReference type="NCBI Taxonomy" id="105231"/>
    <lineage>
        <taxon>Eukaryota</taxon>
        <taxon>Viridiplantae</taxon>
        <taxon>Streptophyta</taxon>
        <taxon>Klebsormidiophyceae</taxon>
        <taxon>Klebsormidiales</taxon>
        <taxon>Klebsormidiaceae</taxon>
        <taxon>Klebsormidium</taxon>
    </lineage>
</organism>
<dbReference type="OMA" id="NQYRIMK"/>
<keyword evidence="1 2" id="KW-0175">Coiled coil</keyword>
<dbReference type="PANTHER" id="PTHR21694">
    <property type="entry name" value="COILED-COIL DOMAIN-CONTAINING PROTEIN 63"/>
    <property type="match status" value="1"/>
</dbReference>
<evidence type="ECO:0000313" key="6">
    <source>
        <dbReference type="Proteomes" id="UP000054558"/>
    </source>
</evidence>
<feature type="compositionally biased region" description="Basic and acidic residues" evidence="3">
    <location>
        <begin position="559"/>
        <end position="582"/>
    </location>
</feature>
<dbReference type="EMBL" id="DF237082">
    <property type="protein sequence ID" value="GAQ83044.1"/>
    <property type="molecule type" value="Genomic_DNA"/>
</dbReference>
<dbReference type="OrthoDB" id="10255247at2759"/>
<feature type="compositionally biased region" description="Acidic residues" evidence="3">
    <location>
        <begin position="547"/>
        <end position="558"/>
    </location>
</feature>
<sequence length="594" mass="67028">MPYAPLLCCQLADLQRKYRIMEGNRKSYSDDSQAVIKKQRVAIEQVKDENAALRHEIELLSQADVGGISSAATVQQEMAKLQEQVEAYTRKIEAERKRLEELEEKMGAMSTKAMDTRRQMGGVNAGKESSLAVNKQVKQLENRLEKALVKFNEALSQNKVLRDQIDNLRRERVVFDTLYKKMEKELHDKKREMANVIEISNIAYEARDQAQNEMAALKAQADKEQAAFEAEMREMQKLIDSQHRMRDFLKMSRADAQPGAPTDRGDVGASRGAGGGGRERSGRSDYVNLFGNNGICRRLEVGEWAVGQRTDAPGAWKSVNGRSGSGPTHQVQSYEEAFEKIHQATGIQDIDELVTMFISAEDKNFSLFNYVNELNQELEKLEEQLADTRLEIEKYKGQGASHDSARKKILLELEERLNRTEEREAQYEVRFQKTMKAIAHIKQVVTSTFNKIGCNTAAVREMLGDGGVTESNLMLYLGIIEQRTNEILQMYAIHMARQRGKDLDDGLSAVPRGDPLRPSGMLLVAGPLAPPGSVHVGIEPPSTGDDYASDDDSDEEVDDRPMTREELEDRTITRIRKREASGRSRMGRRMQKPK</sequence>
<feature type="compositionally biased region" description="Basic residues" evidence="3">
    <location>
        <begin position="585"/>
        <end position="594"/>
    </location>
</feature>
<feature type="coiled-coil region" evidence="2">
    <location>
        <begin position="11"/>
        <end position="238"/>
    </location>
</feature>
<proteinExistence type="predicted"/>